<evidence type="ECO:0000256" key="4">
    <source>
        <dbReference type="ARBA" id="ARBA00022803"/>
    </source>
</evidence>
<evidence type="ECO:0000256" key="7">
    <source>
        <dbReference type="PROSITE-ProRule" id="PRU00277"/>
    </source>
</evidence>
<protein>
    <recommendedName>
        <fullName evidence="2 7">peptidylprolyl isomerase</fullName>
        <ecNumber evidence="2 7">5.2.1.8</ecNumber>
    </recommendedName>
</protein>
<dbReference type="InterPro" id="IPR001179">
    <property type="entry name" value="PPIase_FKBP_dom"/>
</dbReference>
<evidence type="ECO:0000256" key="5">
    <source>
        <dbReference type="ARBA" id="ARBA00023110"/>
    </source>
</evidence>
<dbReference type="EMBL" id="JBBNAF010000002">
    <property type="protein sequence ID" value="KAK9163652.1"/>
    <property type="molecule type" value="Genomic_DNA"/>
</dbReference>
<dbReference type="InterPro" id="IPR019734">
    <property type="entry name" value="TPR_rpt"/>
</dbReference>
<feature type="compositionally biased region" description="Polar residues" evidence="9">
    <location>
        <begin position="577"/>
        <end position="586"/>
    </location>
</feature>
<feature type="region of interest" description="Disordered" evidence="9">
    <location>
        <begin position="1"/>
        <end position="34"/>
    </location>
</feature>
<dbReference type="EC" id="5.2.1.8" evidence="2 7"/>
<evidence type="ECO:0000256" key="1">
    <source>
        <dbReference type="ARBA" id="ARBA00000971"/>
    </source>
</evidence>
<dbReference type="SUPFAM" id="SSF48452">
    <property type="entry name" value="TPR-like"/>
    <property type="match status" value="1"/>
</dbReference>
<evidence type="ECO:0000256" key="9">
    <source>
        <dbReference type="SAM" id="MobiDB-lite"/>
    </source>
</evidence>
<dbReference type="PROSITE" id="PS50005">
    <property type="entry name" value="TPR"/>
    <property type="match status" value="1"/>
</dbReference>
<dbReference type="Proteomes" id="UP001420932">
    <property type="component" value="Unassembled WGS sequence"/>
</dbReference>
<evidence type="ECO:0000256" key="3">
    <source>
        <dbReference type="ARBA" id="ARBA00022737"/>
    </source>
</evidence>
<feature type="domain" description="PPIase FKBP-type" evidence="10">
    <location>
        <begin position="177"/>
        <end position="266"/>
    </location>
</feature>
<comment type="catalytic activity">
    <reaction evidence="1 7">
        <text>[protein]-peptidylproline (omega=180) = [protein]-peptidylproline (omega=0)</text>
        <dbReference type="Rhea" id="RHEA:16237"/>
        <dbReference type="Rhea" id="RHEA-COMP:10747"/>
        <dbReference type="Rhea" id="RHEA-COMP:10748"/>
        <dbReference type="ChEBI" id="CHEBI:83833"/>
        <dbReference type="ChEBI" id="CHEBI:83834"/>
        <dbReference type="EC" id="5.2.1.8"/>
    </reaction>
</comment>
<dbReference type="Gene3D" id="1.25.40.10">
    <property type="entry name" value="Tetratricopeptide repeat domain"/>
    <property type="match status" value="1"/>
</dbReference>
<dbReference type="PANTHER" id="PTHR46512:SF9">
    <property type="entry name" value="PEPTIDYLPROLYL ISOMERASE"/>
    <property type="match status" value="1"/>
</dbReference>
<dbReference type="AlphaFoldDB" id="A0AAP0L4R1"/>
<dbReference type="PANTHER" id="PTHR46512">
    <property type="entry name" value="PEPTIDYLPROLYL ISOMERASE"/>
    <property type="match status" value="1"/>
</dbReference>
<evidence type="ECO:0000313" key="11">
    <source>
        <dbReference type="EMBL" id="KAK9163652.1"/>
    </source>
</evidence>
<reference evidence="11 12" key="1">
    <citation type="submission" date="2024-01" db="EMBL/GenBank/DDBJ databases">
        <title>Genome assemblies of Stephania.</title>
        <authorList>
            <person name="Yang L."/>
        </authorList>
    </citation>
    <scope>NUCLEOTIDE SEQUENCE [LARGE SCALE GENOMIC DNA]</scope>
    <source>
        <strain evidence="11">YNDBR</strain>
        <tissue evidence="11">Leaf</tissue>
    </source>
</reference>
<evidence type="ECO:0000256" key="8">
    <source>
        <dbReference type="PROSITE-ProRule" id="PRU00339"/>
    </source>
</evidence>
<feature type="domain" description="PPIase FKBP-type" evidence="10">
    <location>
        <begin position="62"/>
        <end position="149"/>
    </location>
</feature>
<dbReference type="Gene3D" id="3.10.50.40">
    <property type="match status" value="3"/>
</dbReference>
<feature type="domain" description="PPIase FKBP-type" evidence="10">
    <location>
        <begin position="294"/>
        <end position="386"/>
    </location>
</feature>
<accession>A0AAP0L4R1</accession>
<dbReference type="SUPFAM" id="SSF54534">
    <property type="entry name" value="FKBP-like"/>
    <property type="match status" value="3"/>
</dbReference>
<feature type="region of interest" description="Disordered" evidence="9">
    <location>
        <begin position="565"/>
        <end position="586"/>
    </location>
</feature>
<dbReference type="Pfam" id="PF00254">
    <property type="entry name" value="FKBP_C"/>
    <property type="match status" value="3"/>
</dbReference>
<dbReference type="Pfam" id="PF13181">
    <property type="entry name" value="TPR_8"/>
    <property type="match status" value="1"/>
</dbReference>
<dbReference type="SMART" id="SM00028">
    <property type="entry name" value="TPR"/>
    <property type="match status" value="3"/>
</dbReference>
<dbReference type="FunFam" id="1.25.40.10:FF:000008">
    <property type="entry name" value="Peptidylprolyl isomerase"/>
    <property type="match status" value="1"/>
</dbReference>
<keyword evidence="4 8" id="KW-0802">TPR repeat</keyword>
<dbReference type="InterPro" id="IPR046357">
    <property type="entry name" value="PPIase_dom_sf"/>
</dbReference>
<proteinExistence type="predicted"/>
<dbReference type="PROSITE" id="PS50059">
    <property type="entry name" value="FKBP_PPIASE"/>
    <property type="match status" value="3"/>
</dbReference>
<keyword evidence="3" id="KW-0677">Repeat</keyword>
<gene>
    <name evidence="11" type="ORF">Syun_004554</name>
</gene>
<evidence type="ECO:0000313" key="12">
    <source>
        <dbReference type="Proteomes" id="UP001420932"/>
    </source>
</evidence>
<sequence length="586" mass="64419">MAAEKDTNVSEIEDGNDADEEPGEVIESAPPLKVGEEREIDSLGLKKKLIKQGHGWESPNLGDEVTVHYVGTLTDGSEFDSTRNIGEPLTMNLGQGQIVTGLDHGIITMKRGEVALFTLTSDLGYGADGGNKVPPNSILEFEVELISWIAVVDVCRDGGIIKKVLKKGTRNEQPGDLDEVMVKYDVMLNDGTVVASTPNLEFYIKDGHFCPALPKVVKTMKSGEHAKLIVQPKYAFGQHGLEAKDGCLAIPSDSILNIDLELVSFKPVIDVTGDLKVLKKILKEGEGVHVANEGAAVTIRYTARLEDGTIFETKGFDGSASFEFVTDEEQVISGLDRAAATMKKGERALVTVGPEYGFGSTEVKRDLAVVPSCSTTIYEVEMLDFIREKAPWEMNNHDKIEAAGKKKEQGNILFKAGSYQRAEKRYDKAADYVMEDGNLEDEEQKLAKPLRVSCWLNHAACCLKLNKFHDAINLCSKVLDVESQNVKALYRRANAYMEAADLDLSELDIKKALEVDPNNREVKSLYKLLKQLQAQKNKADSKLYVNMLATAGRINRKRKIKEIDTSDVSVETERSESNSGQPSNGA</sequence>
<comment type="caution">
    <text evidence="11">The sequence shown here is derived from an EMBL/GenBank/DDBJ whole genome shotgun (WGS) entry which is preliminary data.</text>
</comment>
<organism evidence="11 12">
    <name type="scientific">Stephania yunnanensis</name>
    <dbReference type="NCBI Taxonomy" id="152371"/>
    <lineage>
        <taxon>Eukaryota</taxon>
        <taxon>Viridiplantae</taxon>
        <taxon>Streptophyta</taxon>
        <taxon>Embryophyta</taxon>
        <taxon>Tracheophyta</taxon>
        <taxon>Spermatophyta</taxon>
        <taxon>Magnoliopsida</taxon>
        <taxon>Ranunculales</taxon>
        <taxon>Menispermaceae</taxon>
        <taxon>Menispermoideae</taxon>
        <taxon>Cissampelideae</taxon>
        <taxon>Stephania</taxon>
    </lineage>
</organism>
<feature type="repeat" description="TPR" evidence="8">
    <location>
        <begin position="486"/>
        <end position="519"/>
    </location>
</feature>
<dbReference type="InterPro" id="IPR011990">
    <property type="entry name" value="TPR-like_helical_dom_sf"/>
</dbReference>
<name>A0AAP0L4R1_9MAGN</name>
<dbReference type="GO" id="GO:0003755">
    <property type="term" value="F:peptidyl-prolyl cis-trans isomerase activity"/>
    <property type="evidence" value="ECO:0007669"/>
    <property type="project" value="UniProtKB-KW"/>
</dbReference>
<keyword evidence="5 7" id="KW-0697">Rotamase</keyword>
<evidence type="ECO:0000256" key="6">
    <source>
        <dbReference type="ARBA" id="ARBA00023235"/>
    </source>
</evidence>
<dbReference type="InterPro" id="IPR050754">
    <property type="entry name" value="FKBP4/5/8-like"/>
</dbReference>
<evidence type="ECO:0000256" key="2">
    <source>
        <dbReference type="ARBA" id="ARBA00013194"/>
    </source>
</evidence>
<keyword evidence="6 7" id="KW-0413">Isomerase</keyword>
<keyword evidence="12" id="KW-1185">Reference proteome</keyword>
<evidence type="ECO:0000259" key="10">
    <source>
        <dbReference type="PROSITE" id="PS50059"/>
    </source>
</evidence>
<dbReference type="FunFam" id="3.10.50.40:FF:000017">
    <property type="entry name" value="Peptidylprolyl isomerase"/>
    <property type="match status" value="1"/>
</dbReference>
<feature type="compositionally biased region" description="Acidic residues" evidence="9">
    <location>
        <begin position="11"/>
        <end position="24"/>
    </location>
</feature>